<feature type="region of interest" description="Disordered" evidence="1">
    <location>
        <begin position="74"/>
        <end position="100"/>
    </location>
</feature>
<proteinExistence type="predicted"/>
<sequence length="355" mass="39427">MLPPIDESILQANPRFAALHNTLAKQILNANGSTKVHPAQKERDAVSEALKTSRLRSAKSQFLKSALRNLDLSSTSSSSTVSKPSRQSQSQPPKSQSQTQSLPADLIELILLLTSHLSTPSSSPLPPQSLTILQNSPPWTSLPAYLPKISALLSSHLHSTLLLLCRLLNPSTNASYLHLKIPTLLPSILSLQASTSEKRTSLQNRRLELTSNTTTLLTLHHLATHLIISHLEQTSHGLLSRHIKARSEYLSLRATQLNSETKMKMGKGQKMVYTPEVTGALENYVRELRGGRERGRERKKEAERVLWGYGVGRDRTGEGEGGEKEKVMREVARVYGELSREVREVGRDVERLRGR</sequence>
<organism evidence="2 3">
    <name type="scientific">Oculimacula yallundae</name>
    <dbReference type="NCBI Taxonomy" id="86028"/>
    <lineage>
        <taxon>Eukaryota</taxon>
        <taxon>Fungi</taxon>
        <taxon>Dikarya</taxon>
        <taxon>Ascomycota</taxon>
        <taxon>Pezizomycotina</taxon>
        <taxon>Leotiomycetes</taxon>
        <taxon>Helotiales</taxon>
        <taxon>Ploettnerulaceae</taxon>
        <taxon>Oculimacula</taxon>
    </lineage>
</organism>
<evidence type="ECO:0000256" key="1">
    <source>
        <dbReference type="SAM" id="MobiDB-lite"/>
    </source>
</evidence>
<reference evidence="2 3" key="1">
    <citation type="journal article" date="2024" name="Commun. Biol.">
        <title>Comparative genomic analysis of thermophilic fungi reveals convergent evolutionary adaptations and gene losses.</title>
        <authorList>
            <person name="Steindorff A.S."/>
            <person name="Aguilar-Pontes M.V."/>
            <person name="Robinson A.J."/>
            <person name="Andreopoulos B."/>
            <person name="LaButti K."/>
            <person name="Kuo A."/>
            <person name="Mondo S."/>
            <person name="Riley R."/>
            <person name="Otillar R."/>
            <person name="Haridas S."/>
            <person name="Lipzen A."/>
            <person name="Grimwood J."/>
            <person name="Schmutz J."/>
            <person name="Clum A."/>
            <person name="Reid I.D."/>
            <person name="Moisan M.C."/>
            <person name="Butler G."/>
            <person name="Nguyen T.T.M."/>
            <person name="Dewar K."/>
            <person name="Conant G."/>
            <person name="Drula E."/>
            <person name="Henrissat B."/>
            <person name="Hansel C."/>
            <person name="Singer S."/>
            <person name="Hutchinson M.I."/>
            <person name="de Vries R.P."/>
            <person name="Natvig D.O."/>
            <person name="Powell A.J."/>
            <person name="Tsang A."/>
            <person name="Grigoriev I.V."/>
        </authorList>
    </citation>
    <scope>NUCLEOTIDE SEQUENCE [LARGE SCALE GENOMIC DNA]</scope>
    <source>
        <strain evidence="2 3">CBS 494.80</strain>
    </source>
</reference>
<protein>
    <submittedName>
        <fullName evidence="2">Uncharacterized protein</fullName>
    </submittedName>
</protein>
<comment type="caution">
    <text evidence="2">The sequence shown here is derived from an EMBL/GenBank/DDBJ whole genome shotgun (WGS) entry which is preliminary data.</text>
</comment>
<accession>A0ABR4CTA3</accession>
<evidence type="ECO:0000313" key="3">
    <source>
        <dbReference type="Proteomes" id="UP001595075"/>
    </source>
</evidence>
<dbReference type="Proteomes" id="UP001595075">
    <property type="component" value="Unassembled WGS sequence"/>
</dbReference>
<dbReference type="EMBL" id="JAZHXI010000003">
    <property type="protein sequence ID" value="KAL2073124.1"/>
    <property type="molecule type" value="Genomic_DNA"/>
</dbReference>
<gene>
    <name evidence="2" type="ORF">VTL71DRAFT_10448</name>
</gene>
<name>A0ABR4CTA3_9HELO</name>
<keyword evidence="3" id="KW-1185">Reference proteome</keyword>
<evidence type="ECO:0000313" key="2">
    <source>
        <dbReference type="EMBL" id="KAL2073124.1"/>
    </source>
</evidence>